<feature type="DNA-binding region" description="HMG box" evidence="1">
    <location>
        <begin position="132"/>
        <end position="196"/>
    </location>
</feature>
<feature type="domain" description="HMG box" evidence="3">
    <location>
        <begin position="132"/>
        <end position="196"/>
    </location>
</feature>
<dbReference type="Proteomes" id="UP001388673">
    <property type="component" value="Unassembled WGS sequence"/>
</dbReference>
<sequence>MDLSMQIEPNRLHTPPWSQPSSVVPHHTTPSPTDSNSSCALPPQAIPTATTLDVGYSGKHLWLREVATARVLRQHRAPLKACCEAEGLDEDVFDPASARYVEEFHVIEKMLLDKKDYYTASGRAYVDLTEEYQLYATRRRRAYNKMFPDLAFGDISGWLSAEWQVLKDRNDVEVQYWNDLETNLNAAFERRFQGYSWSHNSAKIQDRKKGRVGSGGDLDEAHDQQQADTQNKRPRVDSAPVLAHHDRPLDGPSNLHVDEPAPNPNPLIAWAHHPGAEPAPTPYVMTEDEMAALLEEMDADPALNDESNDELMDMFDADLYEKLSTSELGVQV</sequence>
<dbReference type="InterPro" id="IPR009071">
    <property type="entry name" value="HMG_box_dom"/>
</dbReference>
<name>A0AAW0YZI1_9TREE</name>
<dbReference type="GeneID" id="92180923"/>
<dbReference type="RefSeq" id="XP_066803164.1">
    <property type="nucleotide sequence ID" value="XM_066946772.1"/>
</dbReference>
<comment type="caution">
    <text evidence="4">The sequence shown here is derived from an EMBL/GenBank/DDBJ whole genome shotgun (WGS) entry which is preliminary data.</text>
</comment>
<dbReference type="KEGG" id="kne:92180923"/>
<dbReference type="InterPro" id="IPR036910">
    <property type="entry name" value="HMG_box_dom_sf"/>
</dbReference>
<proteinExistence type="predicted"/>
<keyword evidence="1" id="KW-0539">Nucleus</keyword>
<evidence type="ECO:0000313" key="4">
    <source>
        <dbReference type="EMBL" id="KAK8854926.1"/>
    </source>
</evidence>
<feature type="compositionally biased region" description="Basic and acidic residues" evidence="2">
    <location>
        <begin position="219"/>
        <end position="236"/>
    </location>
</feature>
<dbReference type="GO" id="GO:0005634">
    <property type="term" value="C:nucleus"/>
    <property type="evidence" value="ECO:0007669"/>
    <property type="project" value="UniProtKB-UniRule"/>
</dbReference>
<dbReference type="GO" id="GO:0003677">
    <property type="term" value="F:DNA binding"/>
    <property type="evidence" value="ECO:0007669"/>
    <property type="project" value="UniProtKB-UniRule"/>
</dbReference>
<protein>
    <recommendedName>
        <fullName evidence="3">HMG box domain-containing protein</fullName>
    </recommendedName>
</protein>
<gene>
    <name evidence="4" type="ORF">IAR55_003665</name>
</gene>
<evidence type="ECO:0000259" key="3">
    <source>
        <dbReference type="PROSITE" id="PS50118"/>
    </source>
</evidence>
<feature type="region of interest" description="Disordered" evidence="2">
    <location>
        <begin position="1"/>
        <end position="44"/>
    </location>
</feature>
<evidence type="ECO:0000256" key="2">
    <source>
        <dbReference type="SAM" id="MobiDB-lite"/>
    </source>
</evidence>
<feature type="region of interest" description="Disordered" evidence="2">
    <location>
        <begin position="203"/>
        <end position="266"/>
    </location>
</feature>
<reference evidence="4 5" key="1">
    <citation type="journal article" date="2024" name="bioRxiv">
        <title>Comparative genomics of Cryptococcus and Kwoniella reveals pathogenesis evolution and contrasting karyotype dynamics via intercentromeric recombination or chromosome fusion.</title>
        <authorList>
            <person name="Coelho M.A."/>
            <person name="David-Palma M."/>
            <person name="Shea T."/>
            <person name="Bowers K."/>
            <person name="McGinley-Smith S."/>
            <person name="Mohammad A.W."/>
            <person name="Gnirke A."/>
            <person name="Yurkov A.M."/>
            <person name="Nowrousian M."/>
            <person name="Sun S."/>
            <person name="Cuomo C.A."/>
            <person name="Heitman J."/>
        </authorList>
    </citation>
    <scope>NUCLEOTIDE SEQUENCE [LARGE SCALE GENOMIC DNA]</scope>
    <source>
        <strain evidence="4 5">CBS 13917</strain>
    </source>
</reference>
<accession>A0AAW0YZI1</accession>
<evidence type="ECO:0000313" key="5">
    <source>
        <dbReference type="Proteomes" id="UP001388673"/>
    </source>
</evidence>
<dbReference type="PROSITE" id="PS50118">
    <property type="entry name" value="HMG_BOX_2"/>
    <property type="match status" value="1"/>
</dbReference>
<evidence type="ECO:0000256" key="1">
    <source>
        <dbReference type="PROSITE-ProRule" id="PRU00267"/>
    </source>
</evidence>
<keyword evidence="1" id="KW-0238">DNA-binding</keyword>
<dbReference type="SUPFAM" id="SSF47095">
    <property type="entry name" value="HMG-box"/>
    <property type="match status" value="1"/>
</dbReference>
<keyword evidence="5" id="KW-1185">Reference proteome</keyword>
<dbReference type="EMBL" id="JBCAWK010000006">
    <property type="protein sequence ID" value="KAK8854926.1"/>
    <property type="molecule type" value="Genomic_DNA"/>
</dbReference>
<dbReference type="AlphaFoldDB" id="A0AAW0YZI1"/>
<feature type="compositionally biased region" description="Polar residues" evidence="2">
    <location>
        <begin position="28"/>
        <end position="39"/>
    </location>
</feature>
<organism evidence="4 5">
    <name type="scientific">Kwoniella newhampshirensis</name>
    <dbReference type="NCBI Taxonomy" id="1651941"/>
    <lineage>
        <taxon>Eukaryota</taxon>
        <taxon>Fungi</taxon>
        <taxon>Dikarya</taxon>
        <taxon>Basidiomycota</taxon>
        <taxon>Agaricomycotina</taxon>
        <taxon>Tremellomycetes</taxon>
        <taxon>Tremellales</taxon>
        <taxon>Cryptococcaceae</taxon>
        <taxon>Kwoniella</taxon>
    </lineage>
</organism>